<dbReference type="GO" id="GO:1990525">
    <property type="term" value="F:BIR domain binding"/>
    <property type="evidence" value="ECO:0007669"/>
    <property type="project" value="UniProtKB-ARBA"/>
</dbReference>
<dbReference type="GO" id="GO:0045751">
    <property type="term" value="P:negative regulation of Toll signaling pathway"/>
    <property type="evidence" value="ECO:0007669"/>
    <property type="project" value="UniProtKB-ARBA"/>
</dbReference>
<dbReference type="FunFam" id="3.40.50.1460:FF:000001">
    <property type="entry name" value="Caspase-3 preproprotein"/>
    <property type="match status" value="1"/>
</dbReference>
<dbReference type="GO" id="GO:0004197">
    <property type="term" value="F:cysteine-type endopeptidase activity"/>
    <property type="evidence" value="ECO:0007669"/>
    <property type="project" value="InterPro"/>
</dbReference>
<dbReference type="PROSITE" id="PS01122">
    <property type="entry name" value="CASPASE_CYS"/>
    <property type="match status" value="1"/>
</dbReference>
<protein>
    <recommendedName>
        <fullName evidence="12">Caspase-1</fullName>
    </recommendedName>
</protein>
<organism evidence="10 11">
    <name type="scientific">Parthenolecanium corni</name>
    <dbReference type="NCBI Taxonomy" id="536013"/>
    <lineage>
        <taxon>Eukaryota</taxon>
        <taxon>Metazoa</taxon>
        <taxon>Ecdysozoa</taxon>
        <taxon>Arthropoda</taxon>
        <taxon>Hexapoda</taxon>
        <taxon>Insecta</taxon>
        <taxon>Pterygota</taxon>
        <taxon>Neoptera</taxon>
        <taxon>Paraneoptera</taxon>
        <taxon>Hemiptera</taxon>
        <taxon>Sternorrhyncha</taxon>
        <taxon>Coccoidea</taxon>
        <taxon>Coccidae</taxon>
        <taxon>Parthenolecanium</taxon>
    </lineage>
</organism>
<evidence type="ECO:0000256" key="1">
    <source>
        <dbReference type="ARBA" id="ARBA00010134"/>
    </source>
</evidence>
<dbReference type="Gene3D" id="3.40.50.1460">
    <property type="match status" value="1"/>
</dbReference>
<evidence type="ECO:0000259" key="9">
    <source>
        <dbReference type="PROSITE" id="PS50208"/>
    </source>
</evidence>
<dbReference type="PANTHER" id="PTHR10454">
    <property type="entry name" value="CASPASE"/>
    <property type="match status" value="1"/>
</dbReference>
<dbReference type="GO" id="GO:0016322">
    <property type="term" value="P:neuron remodeling"/>
    <property type="evidence" value="ECO:0007669"/>
    <property type="project" value="UniProtKB-ARBA"/>
</dbReference>
<dbReference type="GO" id="GO:0043525">
    <property type="term" value="P:positive regulation of neuron apoptotic process"/>
    <property type="evidence" value="ECO:0007669"/>
    <property type="project" value="TreeGrafter"/>
</dbReference>
<dbReference type="GO" id="GO:0005737">
    <property type="term" value="C:cytoplasm"/>
    <property type="evidence" value="ECO:0007669"/>
    <property type="project" value="TreeGrafter"/>
</dbReference>
<keyword evidence="4" id="KW-0378">Hydrolase</keyword>
<evidence type="ECO:0000256" key="2">
    <source>
        <dbReference type="ARBA" id="ARBA00022670"/>
    </source>
</evidence>
<dbReference type="InterPro" id="IPR002138">
    <property type="entry name" value="Pept_C14_p10"/>
</dbReference>
<dbReference type="AlphaFoldDB" id="A0AAN9TAW3"/>
<dbReference type="InterPro" id="IPR033139">
    <property type="entry name" value="Caspase_cys_AS"/>
</dbReference>
<evidence type="ECO:0008006" key="12">
    <source>
        <dbReference type="Google" id="ProtNLM"/>
    </source>
</evidence>
<name>A0AAN9TAW3_9HEMI</name>
<dbReference type="PANTHER" id="PTHR10454:SF245">
    <property type="entry name" value="CASPASE-RELATED"/>
    <property type="match status" value="1"/>
</dbReference>
<feature type="domain" description="Caspase family p10" evidence="8">
    <location>
        <begin position="207"/>
        <end position="302"/>
    </location>
</feature>
<dbReference type="SMART" id="SM00115">
    <property type="entry name" value="CASc"/>
    <property type="match status" value="1"/>
</dbReference>
<gene>
    <name evidence="10" type="ORF">V9T40_001146</name>
</gene>
<evidence type="ECO:0000256" key="4">
    <source>
        <dbReference type="ARBA" id="ARBA00022801"/>
    </source>
</evidence>
<evidence type="ECO:0000256" key="6">
    <source>
        <dbReference type="ARBA" id="ARBA00023145"/>
    </source>
</evidence>
<evidence type="ECO:0000259" key="8">
    <source>
        <dbReference type="PROSITE" id="PS50207"/>
    </source>
</evidence>
<accession>A0AAN9TAW3</accession>
<dbReference type="PRINTS" id="PR00376">
    <property type="entry name" value="IL1BCENZYME"/>
</dbReference>
<dbReference type="PROSITE" id="PS50207">
    <property type="entry name" value="CASPASE_P10"/>
    <property type="match status" value="1"/>
</dbReference>
<dbReference type="Proteomes" id="UP001367676">
    <property type="component" value="Unassembled WGS sequence"/>
</dbReference>
<dbReference type="GO" id="GO:0045476">
    <property type="term" value="P:nurse cell apoptotic process"/>
    <property type="evidence" value="ECO:0007669"/>
    <property type="project" value="UniProtKB-ARBA"/>
</dbReference>
<proteinExistence type="inferred from homology"/>
<dbReference type="EMBL" id="JBBCAQ010000034">
    <property type="protein sequence ID" value="KAK7580517.1"/>
    <property type="molecule type" value="Genomic_DNA"/>
</dbReference>
<reference evidence="10 11" key="1">
    <citation type="submission" date="2024-03" db="EMBL/GenBank/DDBJ databases">
        <title>Adaptation during the transition from Ophiocordyceps entomopathogen to insect associate is accompanied by gene loss and intensified selection.</title>
        <authorList>
            <person name="Ward C.M."/>
            <person name="Onetto C.A."/>
            <person name="Borneman A.R."/>
        </authorList>
    </citation>
    <scope>NUCLEOTIDE SEQUENCE [LARGE SCALE GENOMIC DNA]</scope>
    <source>
        <strain evidence="10">AWRI1</strain>
        <tissue evidence="10">Single Adult Female</tissue>
    </source>
</reference>
<evidence type="ECO:0000256" key="5">
    <source>
        <dbReference type="ARBA" id="ARBA00022807"/>
    </source>
</evidence>
<keyword evidence="5" id="KW-0788">Thiol protease</keyword>
<comment type="caution">
    <text evidence="10">The sequence shown here is derived from an EMBL/GenBank/DDBJ whole genome shotgun (WGS) entry which is preliminary data.</text>
</comment>
<dbReference type="InterPro" id="IPR029030">
    <property type="entry name" value="Caspase-like_dom_sf"/>
</dbReference>
<keyword evidence="3" id="KW-0053">Apoptosis</keyword>
<comment type="similarity">
    <text evidence="1 7">Belongs to the peptidase C14A family.</text>
</comment>
<evidence type="ECO:0000256" key="7">
    <source>
        <dbReference type="RuleBase" id="RU003971"/>
    </source>
</evidence>
<evidence type="ECO:0000313" key="11">
    <source>
        <dbReference type="Proteomes" id="UP001367676"/>
    </source>
</evidence>
<keyword evidence="2" id="KW-0645">Protease</keyword>
<dbReference type="Pfam" id="PF00656">
    <property type="entry name" value="Peptidase_C14"/>
    <property type="match status" value="1"/>
</dbReference>
<dbReference type="InterPro" id="IPR015917">
    <property type="entry name" value="Pept_C14A"/>
</dbReference>
<dbReference type="InterPro" id="IPR011600">
    <property type="entry name" value="Pept_C14_caspase"/>
</dbReference>
<evidence type="ECO:0000256" key="3">
    <source>
        <dbReference type="ARBA" id="ARBA00022703"/>
    </source>
</evidence>
<evidence type="ECO:0000313" key="10">
    <source>
        <dbReference type="EMBL" id="KAK7580517.1"/>
    </source>
</evidence>
<feature type="domain" description="Caspase family p20" evidence="9">
    <location>
        <begin position="66"/>
        <end position="190"/>
    </location>
</feature>
<dbReference type="SUPFAM" id="SSF52129">
    <property type="entry name" value="Caspase-like"/>
    <property type="match status" value="1"/>
</dbReference>
<dbReference type="InterPro" id="IPR002398">
    <property type="entry name" value="Pept_C14"/>
</dbReference>
<sequence>MESNKNCIVEDVTGKTIHFHFPPGTDGIGDCVDALSQPQSPPKVEKSEVHVSQCKDDLFYNMNHPKRGISVIFNHEEFDESLDLEVRKGTKTDCTNLQETLQSMNFEVIVRNDLKFIELDTVLNEVAATDFSDSDCLLIFVLSHGVQNALYARDMFYSNNYLFDRFTPDKCPSLAGKPKIFIIQACQGKRLDPGLNVECDRLDAGVTSYRIPLYVDFLFAHSTIPGFYSWRNPVRGSFFIQAFCDELNRNWKQYDLVTILTFVNRRVACDFESYRPAEPPMHRQKQTSAFTSQLTRIIKFHPKTVENNDIQK</sequence>
<dbReference type="CDD" id="cd00032">
    <property type="entry name" value="CASc"/>
    <property type="match status" value="1"/>
</dbReference>
<keyword evidence="11" id="KW-1185">Reference proteome</keyword>
<keyword evidence="6" id="KW-0865">Zymogen</keyword>
<dbReference type="PROSITE" id="PS50208">
    <property type="entry name" value="CASPASE_P20"/>
    <property type="match status" value="1"/>
</dbReference>
<dbReference type="GO" id="GO:0006508">
    <property type="term" value="P:proteolysis"/>
    <property type="evidence" value="ECO:0007669"/>
    <property type="project" value="UniProtKB-KW"/>
</dbReference>
<dbReference type="InterPro" id="IPR001309">
    <property type="entry name" value="Pept_C14_p20"/>
</dbReference>